<dbReference type="AlphaFoldDB" id="A0A9X4XQ16"/>
<name>A0A9X4XQ16_9BRAD</name>
<gene>
    <name evidence="1" type="ORF">GJ689_23890</name>
</gene>
<comment type="caution">
    <text evidence="1">The sequence shown here is derived from an EMBL/GenBank/DDBJ whole genome shotgun (WGS) entry which is preliminary data.</text>
</comment>
<reference evidence="1 2" key="1">
    <citation type="submission" date="2019-11" db="EMBL/GenBank/DDBJ databases">
        <title>Whole-genome sequence of Rhodoplanes serenus DSM 18633, type strain.</title>
        <authorList>
            <person name="Kyndt J.A."/>
            <person name="Meyer T.E."/>
        </authorList>
    </citation>
    <scope>NUCLEOTIDE SEQUENCE [LARGE SCALE GENOMIC DNA]</scope>
    <source>
        <strain evidence="1 2">DSM 18633</strain>
    </source>
</reference>
<dbReference type="EMBL" id="WNKV01000027">
    <property type="protein sequence ID" value="MTW19243.1"/>
    <property type="molecule type" value="Genomic_DNA"/>
</dbReference>
<dbReference type="Proteomes" id="UP000438991">
    <property type="component" value="Unassembled WGS sequence"/>
</dbReference>
<organism evidence="1 2">
    <name type="scientific">Rhodoplanes serenus</name>
    <dbReference type="NCBI Taxonomy" id="200615"/>
    <lineage>
        <taxon>Bacteria</taxon>
        <taxon>Pseudomonadati</taxon>
        <taxon>Pseudomonadota</taxon>
        <taxon>Alphaproteobacteria</taxon>
        <taxon>Hyphomicrobiales</taxon>
        <taxon>Nitrobacteraceae</taxon>
        <taxon>Rhodoplanes</taxon>
    </lineage>
</organism>
<protein>
    <submittedName>
        <fullName evidence="1">Uncharacterized protein</fullName>
    </submittedName>
</protein>
<evidence type="ECO:0000313" key="2">
    <source>
        <dbReference type="Proteomes" id="UP000438991"/>
    </source>
</evidence>
<accession>A0A9X4XQ16</accession>
<proteinExistence type="predicted"/>
<evidence type="ECO:0000313" key="1">
    <source>
        <dbReference type="EMBL" id="MTW19243.1"/>
    </source>
</evidence>
<sequence>MEVILAQVIRRPAKMPAELRHRAEIDRDVAGGRWRTVMSWIMRRRRGFVVAISNLLSESLGFDTTILSDRRERCDYQPRPEAASFNLSRFIQVEIRSNRASL</sequence>